<dbReference type="InterPro" id="IPR006000">
    <property type="entry name" value="Xylulokinase"/>
</dbReference>
<evidence type="ECO:0000256" key="8">
    <source>
        <dbReference type="HAMAP-Rule" id="MF_02220"/>
    </source>
</evidence>
<reference evidence="13 14" key="1">
    <citation type="journal article" date="2024" name="Int. J. Syst. Evol. Microbiol.">
        <title>Paenibacillus hexagrammi sp. nov., a novel bacterium isolated from the gut content of Hexagrammos agrammus.</title>
        <authorList>
            <person name="Jung H.K."/>
            <person name="Kim D.G."/>
            <person name="Zin H."/>
            <person name="Park J."/>
            <person name="Jung H."/>
            <person name="Kim Y.O."/>
            <person name="Kong H.J."/>
            <person name="Kim J.W."/>
            <person name="Kim Y.S."/>
        </authorList>
    </citation>
    <scope>NUCLEOTIDE SEQUENCE [LARGE SCALE GENOMIC DNA]</scope>
    <source>
        <strain evidence="13 14">YPD9-1</strain>
    </source>
</reference>
<comment type="function">
    <text evidence="8">Catalyzes the phosphorylation of D-xylulose to D-xylulose 5-phosphate.</text>
</comment>
<dbReference type="InterPro" id="IPR018483">
    <property type="entry name" value="Carb_kinase_FGGY_CS"/>
</dbReference>
<dbReference type="HAMAP" id="MF_02220">
    <property type="entry name" value="XylB"/>
    <property type="match status" value="1"/>
</dbReference>
<keyword evidence="3 8" id="KW-0808">Transferase</keyword>
<keyword evidence="5 8" id="KW-0418">Kinase</keyword>
<evidence type="ECO:0000256" key="4">
    <source>
        <dbReference type="ARBA" id="ARBA00022741"/>
    </source>
</evidence>
<dbReference type="PANTHER" id="PTHR43095:SF5">
    <property type="entry name" value="XYLULOSE KINASE"/>
    <property type="match status" value="1"/>
</dbReference>
<sequence length="509" mass="55828">MTYFLGLDLGTSAVKCILVDDTGHVTASHSVEYPLYQPHPGWAEQHPEDWWMATVEGIRALIQKAGIQGNEIAGIGFSGQMHGSVFLDEAQQVIRPALLWCDQRTGEQCEYIENTVGREELGRLTGNKALTGFTAPKIIWLRDQEPEHYERVRHVLLPKDYVRLRLTGEFGMDMADASGTLLLDVAGRKWSETVVDRLGIPMAWLPPLFESGDVAGKLLPEAAALTGLAAGTPIVAGGGDQACGAVGVGVVRHGIASVALGTSGVVFVHDDTYQADEACRLHSFCHGVPGKWHRMGVMLAAGGSFQWWRNHFAHEELEQAKREGKDVYEILTAEAEAAPLGSEGLIFLPYLSGERTPHPDPKARGGFIGLNLRHGKAHLTRAILEGITFGLYDSMQLIKESGIEVTELRVNGGGARSPFWRQMIADIFGIPVVTVNSTDGPAYGAAIMAASGVLQEDITTLCEKWIQVVDRMEPIAENHNRYNSYYQIYRKLYGTLKETFHELSDLVQK</sequence>
<evidence type="ECO:0000256" key="9">
    <source>
        <dbReference type="RuleBase" id="RU003733"/>
    </source>
</evidence>
<comment type="similarity">
    <text evidence="1 8 9">Belongs to the FGGY kinase family.</text>
</comment>
<evidence type="ECO:0000256" key="2">
    <source>
        <dbReference type="ARBA" id="ARBA00022629"/>
    </source>
</evidence>
<dbReference type="InterPro" id="IPR000577">
    <property type="entry name" value="Carb_kinase_FGGY"/>
</dbReference>
<dbReference type="InterPro" id="IPR018485">
    <property type="entry name" value="FGGY_C"/>
</dbReference>
<dbReference type="Gene3D" id="3.30.420.40">
    <property type="match status" value="2"/>
</dbReference>
<evidence type="ECO:0000256" key="7">
    <source>
        <dbReference type="ARBA" id="ARBA00023277"/>
    </source>
</evidence>
<evidence type="ECO:0000256" key="10">
    <source>
        <dbReference type="RuleBase" id="RU364073"/>
    </source>
</evidence>
<keyword evidence="7 8" id="KW-0119">Carbohydrate metabolism</keyword>
<dbReference type="PROSITE" id="PS00445">
    <property type="entry name" value="FGGY_KINASES_2"/>
    <property type="match status" value="1"/>
</dbReference>
<dbReference type="EC" id="2.7.1.17" evidence="8 10"/>
<dbReference type="RefSeq" id="WP_235117949.1">
    <property type="nucleotide sequence ID" value="NZ_CP090978.1"/>
</dbReference>
<evidence type="ECO:0000256" key="5">
    <source>
        <dbReference type="ARBA" id="ARBA00022777"/>
    </source>
</evidence>
<evidence type="ECO:0000313" key="13">
    <source>
        <dbReference type="EMBL" id="UJF31603.1"/>
    </source>
</evidence>
<evidence type="ECO:0000313" key="14">
    <source>
        <dbReference type="Proteomes" id="UP001649230"/>
    </source>
</evidence>
<dbReference type="InterPro" id="IPR050406">
    <property type="entry name" value="FGGY_Carb_Kinase"/>
</dbReference>
<accession>A0ABY3SDX1</accession>
<dbReference type="PANTHER" id="PTHR43095">
    <property type="entry name" value="SUGAR KINASE"/>
    <property type="match status" value="1"/>
</dbReference>
<dbReference type="InterPro" id="IPR043129">
    <property type="entry name" value="ATPase_NBD"/>
</dbReference>
<dbReference type="PROSITE" id="PS00933">
    <property type="entry name" value="FGGY_KINASES_1"/>
    <property type="match status" value="1"/>
</dbReference>
<dbReference type="InterPro" id="IPR018484">
    <property type="entry name" value="FGGY_N"/>
</dbReference>
<keyword evidence="14" id="KW-1185">Reference proteome</keyword>
<evidence type="ECO:0000256" key="6">
    <source>
        <dbReference type="ARBA" id="ARBA00022840"/>
    </source>
</evidence>
<keyword evidence="2 8" id="KW-0859">Xylose metabolism</keyword>
<evidence type="ECO:0000256" key="1">
    <source>
        <dbReference type="ARBA" id="ARBA00009156"/>
    </source>
</evidence>
<organism evidence="13 14">
    <name type="scientific">Paenibacillus hexagrammi</name>
    <dbReference type="NCBI Taxonomy" id="2908839"/>
    <lineage>
        <taxon>Bacteria</taxon>
        <taxon>Bacillati</taxon>
        <taxon>Bacillota</taxon>
        <taxon>Bacilli</taxon>
        <taxon>Bacillales</taxon>
        <taxon>Paenibacillaceae</taxon>
        <taxon>Paenibacillus</taxon>
    </lineage>
</organism>
<dbReference type="CDD" id="cd07808">
    <property type="entry name" value="ASKHA_NBD_FGGY_EcXK-like"/>
    <property type="match status" value="1"/>
</dbReference>
<comment type="catalytic activity">
    <reaction evidence="8 10">
        <text>D-xylulose + ATP = D-xylulose 5-phosphate + ADP + H(+)</text>
        <dbReference type="Rhea" id="RHEA:10964"/>
        <dbReference type="ChEBI" id="CHEBI:15378"/>
        <dbReference type="ChEBI" id="CHEBI:17140"/>
        <dbReference type="ChEBI" id="CHEBI:30616"/>
        <dbReference type="ChEBI" id="CHEBI:57737"/>
        <dbReference type="ChEBI" id="CHEBI:456216"/>
        <dbReference type="EC" id="2.7.1.17"/>
    </reaction>
</comment>
<protein>
    <recommendedName>
        <fullName evidence="8 10">Xylulose kinase</fullName>
        <shortName evidence="8 10">Xylulokinase</shortName>
        <ecNumber evidence="8 10">2.7.1.17</ecNumber>
    </recommendedName>
</protein>
<dbReference type="EMBL" id="CP090978">
    <property type="protein sequence ID" value="UJF31603.1"/>
    <property type="molecule type" value="Genomic_DNA"/>
</dbReference>
<keyword evidence="6 8" id="KW-0067">ATP-binding</keyword>
<proteinExistence type="inferred from homology"/>
<name>A0ABY3SDX1_9BACL</name>
<feature type="domain" description="Carbohydrate kinase FGGY N-terminal" evidence="11">
    <location>
        <begin position="3"/>
        <end position="247"/>
    </location>
</feature>
<dbReference type="SUPFAM" id="SSF53067">
    <property type="entry name" value="Actin-like ATPase domain"/>
    <property type="match status" value="2"/>
</dbReference>
<dbReference type="Pfam" id="PF00370">
    <property type="entry name" value="FGGY_N"/>
    <property type="match status" value="1"/>
</dbReference>
<gene>
    <name evidence="8 10 13" type="primary">xylB</name>
    <name evidence="13" type="ORF">L0M14_17545</name>
</gene>
<dbReference type="Proteomes" id="UP001649230">
    <property type="component" value="Chromosome"/>
</dbReference>
<dbReference type="Pfam" id="PF02782">
    <property type="entry name" value="FGGY_C"/>
    <property type="match status" value="1"/>
</dbReference>
<evidence type="ECO:0000256" key="3">
    <source>
        <dbReference type="ARBA" id="ARBA00022679"/>
    </source>
</evidence>
<feature type="site" description="Important for activity" evidence="8">
    <location>
        <position position="8"/>
    </location>
</feature>
<evidence type="ECO:0000259" key="12">
    <source>
        <dbReference type="Pfam" id="PF02782"/>
    </source>
</evidence>
<feature type="domain" description="Carbohydrate kinase FGGY C-terminal" evidence="12">
    <location>
        <begin position="257"/>
        <end position="451"/>
    </location>
</feature>
<dbReference type="NCBIfam" id="TIGR01312">
    <property type="entry name" value="XylB"/>
    <property type="match status" value="1"/>
</dbReference>
<feature type="active site" description="Proton acceptor" evidence="8">
    <location>
        <position position="240"/>
    </location>
</feature>
<dbReference type="GO" id="GO:0004856">
    <property type="term" value="F:D-xylulokinase activity"/>
    <property type="evidence" value="ECO:0007669"/>
    <property type="project" value="UniProtKB-EC"/>
</dbReference>
<dbReference type="PIRSF" id="PIRSF000538">
    <property type="entry name" value="GlpK"/>
    <property type="match status" value="1"/>
</dbReference>
<evidence type="ECO:0000259" key="11">
    <source>
        <dbReference type="Pfam" id="PF00370"/>
    </source>
</evidence>
<keyword evidence="4 8" id="KW-0547">Nucleotide-binding</keyword>
<feature type="binding site" evidence="8">
    <location>
        <begin position="81"/>
        <end position="82"/>
    </location>
    <ligand>
        <name>substrate</name>
    </ligand>
</feature>